<dbReference type="NCBIfam" id="TIGR00220">
    <property type="entry name" value="mscL"/>
    <property type="match status" value="1"/>
</dbReference>
<dbReference type="InterPro" id="IPR037673">
    <property type="entry name" value="MSC/AndL"/>
</dbReference>
<dbReference type="PRINTS" id="PR01264">
    <property type="entry name" value="MECHCHANNEL"/>
</dbReference>
<dbReference type="RefSeq" id="WP_013485872.1">
    <property type="nucleotide sequence ID" value="NC_014828.1"/>
</dbReference>
<evidence type="ECO:0000256" key="3">
    <source>
        <dbReference type="ARBA" id="ARBA00022475"/>
    </source>
</evidence>
<accession>E6U352</accession>
<dbReference type="eggNOG" id="COG1970">
    <property type="taxonomic scope" value="Bacteria"/>
</dbReference>
<dbReference type="Proteomes" id="UP000001551">
    <property type="component" value="Chromosome"/>
</dbReference>
<dbReference type="Pfam" id="PF01741">
    <property type="entry name" value="MscL"/>
    <property type="match status" value="1"/>
</dbReference>
<keyword evidence="7 9" id="KW-0472">Membrane</keyword>
<evidence type="ECO:0000256" key="7">
    <source>
        <dbReference type="ARBA" id="ARBA00023136"/>
    </source>
</evidence>
<gene>
    <name evidence="9" type="primary">mscL</name>
    <name evidence="10" type="ordered locus">Ethha_2006</name>
</gene>
<dbReference type="GO" id="GO:0005886">
    <property type="term" value="C:plasma membrane"/>
    <property type="evidence" value="ECO:0007669"/>
    <property type="project" value="UniProtKB-SubCell"/>
</dbReference>
<evidence type="ECO:0000256" key="1">
    <source>
        <dbReference type="ARBA" id="ARBA00004141"/>
    </source>
</evidence>
<keyword evidence="11" id="KW-1185">Reference proteome</keyword>
<feature type="transmembrane region" description="Helical" evidence="9">
    <location>
        <begin position="20"/>
        <end position="38"/>
    </location>
</feature>
<keyword evidence="6 9" id="KW-0406">Ion transport</keyword>
<keyword evidence="3 9" id="KW-1003">Cell membrane</keyword>
<organism evidence="10 11">
    <name type="scientific">Ethanoligenens harbinense (strain DSM 18485 / JCM 12961 / CGMCC 1.5033 / YUAN-3)</name>
    <dbReference type="NCBI Taxonomy" id="663278"/>
    <lineage>
        <taxon>Bacteria</taxon>
        <taxon>Bacillati</taxon>
        <taxon>Bacillota</taxon>
        <taxon>Clostridia</taxon>
        <taxon>Eubacteriales</taxon>
        <taxon>Oscillospiraceae</taxon>
        <taxon>Ethanoligenens</taxon>
    </lineage>
</organism>
<dbReference type="AlphaFoldDB" id="E6U352"/>
<dbReference type="InterPro" id="IPR036019">
    <property type="entry name" value="MscL_channel"/>
</dbReference>
<evidence type="ECO:0000256" key="6">
    <source>
        <dbReference type="ARBA" id="ARBA00023065"/>
    </source>
</evidence>
<dbReference type="EMBL" id="CP002400">
    <property type="protein sequence ID" value="ADU27524.1"/>
    <property type="molecule type" value="Genomic_DNA"/>
</dbReference>
<dbReference type="GO" id="GO:0008381">
    <property type="term" value="F:mechanosensitive monoatomic ion channel activity"/>
    <property type="evidence" value="ECO:0007669"/>
    <property type="project" value="UniProtKB-UniRule"/>
</dbReference>
<protein>
    <recommendedName>
        <fullName evidence="9">Large-conductance mechanosensitive channel</fullName>
    </recommendedName>
</protein>
<sequence>MKRFLEEFRDFAMKGNAFDLAIGVIIGAAFSSIVTALVKDIMTPLIGIFTGHIDVSKLTYTINGIPGTKSIILPYGDFLQAIINFIIIAFCIFLMVKAVSKLHQKEEKKEEAAAPAPDLVVLQEIRDLLKEQRSGAEE</sequence>
<evidence type="ECO:0000256" key="9">
    <source>
        <dbReference type="HAMAP-Rule" id="MF_00115"/>
    </source>
</evidence>
<comment type="similarity">
    <text evidence="9">Belongs to the MscL family.</text>
</comment>
<dbReference type="SUPFAM" id="SSF81330">
    <property type="entry name" value="Gated mechanosensitive channel"/>
    <property type="match status" value="1"/>
</dbReference>
<keyword evidence="8 9" id="KW-0407">Ion channel</keyword>
<dbReference type="STRING" id="663278.Ethha_2006"/>
<dbReference type="HOGENOM" id="CLU_095787_0_0_9"/>
<evidence type="ECO:0000313" key="10">
    <source>
        <dbReference type="EMBL" id="ADU27524.1"/>
    </source>
</evidence>
<feature type="transmembrane region" description="Helical" evidence="9">
    <location>
        <begin position="78"/>
        <end position="99"/>
    </location>
</feature>
<comment type="function">
    <text evidence="9">Channel that opens in response to stretch forces in the membrane lipid bilayer. May participate in the regulation of osmotic pressure changes within the cell.</text>
</comment>
<dbReference type="HAMAP" id="MF_00115">
    <property type="entry name" value="MscL"/>
    <property type="match status" value="1"/>
</dbReference>
<evidence type="ECO:0000313" key="11">
    <source>
        <dbReference type="Proteomes" id="UP000001551"/>
    </source>
</evidence>
<comment type="subcellular location">
    <subcellularLocation>
        <location evidence="9">Cell membrane</location>
        <topology evidence="9">Multi-pass membrane protein</topology>
    </subcellularLocation>
    <subcellularLocation>
        <location evidence="1">Membrane</location>
        <topology evidence="1">Multi-pass membrane protein</topology>
    </subcellularLocation>
</comment>
<evidence type="ECO:0000256" key="4">
    <source>
        <dbReference type="ARBA" id="ARBA00022692"/>
    </source>
</evidence>
<reference evidence="10 11" key="1">
    <citation type="submission" date="2010-12" db="EMBL/GenBank/DDBJ databases">
        <title>Complete sequence of Ethanoligenens harbinense YUAN-3.</title>
        <authorList>
            <person name="Lucas S."/>
            <person name="Copeland A."/>
            <person name="Lapidus A."/>
            <person name="Cheng J.-F."/>
            <person name="Bruce D."/>
            <person name="Goodwin L."/>
            <person name="Pitluck S."/>
            <person name="Chertkov O."/>
            <person name="Misra M."/>
            <person name="Detter J.C."/>
            <person name="Han C."/>
            <person name="Tapia R."/>
            <person name="Land M."/>
            <person name="Hauser L."/>
            <person name="Jeffries C."/>
            <person name="Kyrpides N."/>
            <person name="Ivanova N."/>
            <person name="Mikhailova N."/>
            <person name="Wang A."/>
            <person name="Mouttaki H."/>
            <person name="He Z."/>
            <person name="Zhou J."/>
            <person name="Hemme C.L."/>
            <person name="Woyke T."/>
        </authorList>
    </citation>
    <scope>NUCLEOTIDE SEQUENCE [LARGE SCALE GENOMIC DNA]</scope>
    <source>
        <strain evidence="11">DSM 18485 / JCM 12961 / CGMCC 1.5033 / YUAN-3</strain>
    </source>
</reference>
<dbReference type="KEGG" id="eha:Ethha_2006"/>
<keyword evidence="5 9" id="KW-1133">Transmembrane helix</keyword>
<name>E6U352_ETHHY</name>
<evidence type="ECO:0000256" key="8">
    <source>
        <dbReference type="ARBA" id="ARBA00023303"/>
    </source>
</evidence>
<dbReference type="NCBIfam" id="NF001843">
    <property type="entry name" value="PRK00567.1-4"/>
    <property type="match status" value="1"/>
</dbReference>
<evidence type="ECO:0000256" key="2">
    <source>
        <dbReference type="ARBA" id="ARBA00022448"/>
    </source>
</evidence>
<proteinExistence type="inferred from homology"/>
<evidence type="ECO:0000256" key="5">
    <source>
        <dbReference type="ARBA" id="ARBA00022989"/>
    </source>
</evidence>
<dbReference type="InterPro" id="IPR001185">
    <property type="entry name" value="MS_channel"/>
</dbReference>
<dbReference type="PANTHER" id="PTHR30266">
    <property type="entry name" value="MECHANOSENSITIVE CHANNEL MSCL"/>
    <property type="match status" value="1"/>
</dbReference>
<keyword evidence="2 9" id="KW-0813">Transport</keyword>
<dbReference type="Gene3D" id="1.10.1200.120">
    <property type="entry name" value="Large-conductance mechanosensitive channel, MscL, domain 1"/>
    <property type="match status" value="1"/>
</dbReference>
<keyword evidence="4 9" id="KW-0812">Transmembrane</keyword>
<dbReference type="PANTHER" id="PTHR30266:SF2">
    <property type="entry name" value="LARGE-CONDUCTANCE MECHANOSENSITIVE CHANNEL"/>
    <property type="match status" value="1"/>
</dbReference>
<comment type="subunit">
    <text evidence="9">Homopentamer.</text>
</comment>